<dbReference type="SUPFAM" id="SSF52317">
    <property type="entry name" value="Class I glutamine amidotransferase-like"/>
    <property type="match status" value="1"/>
</dbReference>
<dbReference type="InterPro" id="IPR017926">
    <property type="entry name" value="GATASE"/>
</dbReference>
<dbReference type="InterPro" id="IPR029062">
    <property type="entry name" value="Class_I_gatase-like"/>
</dbReference>
<name>A0ABP9WH67_9MICO</name>
<dbReference type="RefSeq" id="WP_345379243.1">
    <property type="nucleotide sequence ID" value="NZ_BAABRR010000006.1"/>
</dbReference>
<comment type="caution">
    <text evidence="2">The sequence shown here is derived from an EMBL/GenBank/DDBJ whole genome shotgun (WGS) entry which is preliminary data.</text>
</comment>
<proteinExistence type="predicted"/>
<protein>
    <recommendedName>
        <fullName evidence="1">Glutamine amidotransferase domain-containing protein</fullName>
    </recommendedName>
</protein>
<gene>
    <name evidence="2" type="ORF">Lsed01_01343</name>
</gene>
<evidence type="ECO:0000259" key="1">
    <source>
        <dbReference type="Pfam" id="PF00117"/>
    </source>
</evidence>
<reference evidence="2 3" key="1">
    <citation type="submission" date="2024-02" db="EMBL/GenBank/DDBJ databases">
        <title>Lysinimicrobium sediminis NBRC 112286.</title>
        <authorList>
            <person name="Ichikawa N."/>
            <person name="Katano-Makiyama Y."/>
            <person name="Hidaka K."/>
        </authorList>
    </citation>
    <scope>NUCLEOTIDE SEQUENCE [LARGE SCALE GENOMIC DNA]</scope>
    <source>
        <strain evidence="2 3">NBRC 112286</strain>
    </source>
</reference>
<dbReference type="EMBL" id="BAABRR010000006">
    <property type="protein sequence ID" value="GAA5518909.1"/>
    <property type="molecule type" value="Genomic_DNA"/>
</dbReference>
<keyword evidence="3" id="KW-1185">Reference proteome</keyword>
<sequence length="230" mass="24019">MKCVALRHVAFEDLGLWEAEIAAYGYDVTYLDAGVDDLSPLATADLAIVLGGPVGVGDLDDHPVLAEEMALLEGRVARELSTLGVCLGAQLLAAALGGSVAPGRPEIGWGVLDLAPEASSTPLRHLDGAPVLHWHGDAITPPAGATVLASTLATPCQAFVYGSALGLQFHPEVDAERIEQWLIGHSGELRERRIAPGELRAQARAHGDDAAVAGVLMIREYLRGREGAGS</sequence>
<feature type="domain" description="Glutamine amidotransferase" evidence="1">
    <location>
        <begin position="26"/>
        <end position="176"/>
    </location>
</feature>
<dbReference type="Gene3D" id="3.40.50.880">
    <property type="match status" value="1"/>
</dbReference>
<evidence type="ECO:0000313" key="3">
    <source>
        <dbReference type="Proteomes" id="UP001426770"/>
    </source>
</evidence>
<dbReference type="PANTHER" id="PTHR42695:SF5">
    <property type="entry name" value="GLUTAMINE AMIDOTRANSFERASE YLR126C-RELATED"/>
    <property type="match status" value="1"/>
</dbReference>
<dbReference type="Pfam" id="PF00117">
    <property type="entry name" value="GATase"/>
    <property type="match status" value="1"/>
</dbReference>
<dbReference type="PANTHER" id="PTHR42695">
    <property type="entry name" value="GLUTAMINE AMIDOTRANSFERASE YLR126C-RELATED"/>
    <property type="match status" value="1"/>
</dbReference>
<dbReference type="Proteomes" id="UP001426770">
    <property type="component" value="Unassembled WGS sequence"/>
</dbReference>
<organism evidence="2 3">
    <name type="scientific">Demequina sediminis</name>
    <dbReference type="NCBI Taxonomy" id="1930058"/>
    <lineage>
        <taxon>Bacteria</taxon>
        <taxon>Bacillati</taxon>
        <taxon>Actinomycetota</taxon>
        <taxon>Actinomycetes</taxon>
        <taxon>Micrococcales</taxon>
        <taxon>Demequinaceae</taxon>
        <taxon>Demequina</taxon>
    </lineage>
</organism>
<accession>A0ABP9WH67</accession>
<dbReference type="InterPro" id="IPR044992">
    <property type="entry name" value="ChyE-like"/>
</dbReference>
<evidence type="ECO:0000313" key="2">
    <source>
        <dbReference type="EMBL" id="GAA5518909.1"/>
    </source>
</evidence>
<dbReference type="PROSITE" id="PS51273">
    <property type="entry name" value="GATASE_TYPE_1"/>
    <property type="match status" value="1"/>
</dbReference>